<sequence length="159" mass="16707">MCAGSGVPGDPEPLLTLADLAAFKPVTPVADSLPHGGGLEHRPIAFTAVGTEQHVVAGTLLDRPADVRFTPALARWDFGDGASDSLDGPAAEHAYDERGTYTVQLAVDFTAEYSFNGSNWIPVAGTVVATAAPYEIRVFEVSTRLVRGTCDEYPSDPGC</sequence>
<gene>
    <name evidence="2" type="ORF">GB864_03730</name>
</gene>
<dbReference type="InterPro" id="IPR013783">
    <property type="entry name" value="Ig-like_fold"/>
</dbReference>
<name>A0A6I4NT79_9MICO</name>
<evidence type="ECO:0000313" key="3">
    <source>
        <dbReference type="Proteomes" id="UP000438182"/>
    </source>
</evidence>
<feature type="domain" description="PKD" evidence="1">
    <location>
        <begin position="70"/>
        <end position="107"/>
    </location>
</feature>
<evidence type="ECO:0000313" key="2">
    <source>
        <dbReference type="EMBL" id="MWB97666.1"/>
    </source>
</evidence>
<dbReference type="InterPro" id="IPR035986">
    <property type="entry name" value="PKD_dom_sf"/>
</dbReference>
<dbReference type="GO" id="GO:0005975">
    <property type="term" value="P:carbohydrate metabolic process"/>
    <property type="evidence" value="ECO:0007669"/>
    <property type="project" value="UniProtKB-ARBA"/>
</dbReference>
<accession>A0A6I4NT79</accession>
<reference evidence="2 3" key="1">
    <citation type="submission" date="2019-12" db="EMBL/GenBank/DDBJ databases">
        <authorList>
            <person name="Kim Y.S."/>
        </authorList>
    </citation>
    <scope>NUCLEOTIDE SEQUENCE [LARGE SCALE GENOMIC DNA]</scope>
    <source>
        <strain evidence="2 3">MMS17-SY077</strain>
    </source>
</reference>
<dbReference type="InterPro" id="IPR000601">
    <property type="entry name" value="PKD_dom"/>
</dbReference>
<dbReference type="AlphaFoldDB" id="A0A6I4NT79"/>
<comment type="caution">
    <text evidence="2">The sequence shown here is derived from an EMBL/GenBank/DDBJ whole genome shotgun (WGS) entry which is preliminary data.</text>
</comment>
<protein>
    <submittedName>
        <fullName evidence="2">PKD domain-containing protein</fullName>
    </submittedName>
</protein>
<keyword evidence="3" id="KW-1185">Reference proteome</keyword>
<dbReference type="SUPFAM" id="SSF49299">
    <property type="entry name" value="PKD domain"/>
    <property type="match status" value="1"/>
</dbReference>
<evidence type="ECO:0000259" key="1">
    <source>
        <dbReference type="PROSITE" id="PS50093"/>
    </source>
</evidence>
<dbReference type="Proteomes" id="UP000438182">
    <property type="component" value="Unassembled WGS sequence"/>
</dbReference>
<organism evidence="2 3">
    <name type="scientific">Agromyces seonyuensis</name>
    <dbReference type="NCBI Taxonomy" id="2662446"/>
    <lineage>
        <taxon>Bacteria</taxon>
        <taxon>Bacillati</taxon>
        <taxon>Actinomycetota</taxon>
        <taxon>Actinomycetes</taxon>
        <taxon>Micrococcales</taxon>
        <taxon>Microbacteriaceae</taxon>
        <taxon>Agromyces</taxon>
    </lineage>
</organism>
<dbReference type="Gene3D" id="2.60.40.10">
    <property type="entry name" value="Immunoglobulins"/>
    <property type="match status" value="1"/>
</dbReference>
<dbReference type="PROSITE" id="PS50093">
    <property type="entry name" value="PKD"/>
    <property type="match status" value="1"/>
</dbReference>
<dbReference type="CDD" id="cd00146">
    <property type="entry name" value="PKD"/>
    <property type="match status" value="1"/>
</dbReference>
<dbReference type="Pfam" id="PF18911">
    <property type="entry name" value="PKD_4"/>
    <property type="match status" value="1"/>
</dbReference>
<dbReference type="RefSeq" id="WP_160423014.1">
    <property type="nucleotide sequence ID" value="NZ_WSTA01000010.1"/>
</dbReference>
<proteinExistence type="predicted"/>
<dbReference type="EMBL" id="WSTA01000010">
    <property type="protein sequence ID" value="MWB97666.1"/>
    <property type="molecule type" value="Genomic_DNA"/>
</dbReference>